<evidence type="ECO:0000313" key="3">
    <source>
        <dbReference type="EMBL" id="KAF1812187.1"/>
    </source>
</evidence>
<feature type="compositionally biased region" description="Polar residues" evidence="1">
    <location>
        <begin position="211"/>
        <end position="226"/>
    </location>
</feature>
<evidence type="ECO:0000313" key="5">
    <source>
        <dbReference type="RefSeq" id="XP_033533818.1"/>
    </source>
</evidence>
<sequence length="226" mass="24509">MADSPTSPLSSSSSSSSPSTLSTSISLPLSSSTLLNPVPLPSTFTLNPPLTNLTTTPTSTTKPATTPHRPGAPPFDPNEQRESSLLNYYFVFLALLIAFVGLAIWIVHRRKKRRKQRLLARGQHALARDLEGWTSRRRWYRGGWRIGEVTPRSQAEGLNELGEAPPPYTSSEGGAEEGGRPGTVERREEVELVERPRALHARGGSLPPDYATSTASRSTVGINRGG</sequence>
<proteinExistence type="predicted"/>
<dbReference type="GeneID" id="54420068"/>
<evidence type="ECO:0000256" key="1">
    <source>
        <dbReference type="SAM" id="MobiDB-lite"/>
    </source>
</evidence>
<dbReference type="RefSeq" id="XP_033533818.1">
    <property type="nucleotide sequence ID" value="XM_033679498.1"/>
</dbReference>
<evidence type="ECO:0000256" key="2">
    <source>
        <dbReference type="SAM" id="Phobius"/>
    </source>
</evidence>
<keyword evidence="2" id="KW-0472">Membrane</keyword>
<dbReference type="AlphaFoldDB" id="A0A6G1G250"/>
<name>A0A6G1G250_9PEZI</name>
<keyword evidence="4" id="KW-1185">Reference proteome</keyword>
<gene>
    <name evidence="3 5" type="ORF">P152DRAFT_458592</name>
</gene>
<reference evidence="3 5" key="1">
    <citation type="submission" date="2020-01" db="EMBL/GenBank/DDBJ databases">
        <authorList>
            <consortium name="DOE Joint Genome Institute"/>
            <person name="Haridas S."/>
            <person name="Albert R."/>
            <person name="Binder M."/>
            <person name="Bloem J."/>
            <person name="Labutti K."/>
            <person name="Salamov A."/>
            <person name="Andreopoulos B."/>
            <person name="Baker S.E."/>
            <person name="Barry K."/>
            <person name="Bills G."/>
            <person name="Bluhm B.H."/>
            <person name="Cannon C."/>
            <person name="Castanera R."/>
            <person name="Culley D.E."/>
            <person name="Daum C."/>
            <person name="Ezra D."/>
            <person name="Gonzalez J.B."/>
            <person name="Henrissat B."/>
            <person name="Kuo A."/>
            <person name="Liang C."/>
            <person name="Lipzen A."/>
            <person name="Lutzoni F."/>
            <person name="Magnuson J."/>
            <person name="Mondo S."/>
            <person name="Nolan M."/>
            <person name="Ohm R."/>
            <person name="Pangilinan J."/>
            <person name="Park H.-J."/>
            <person name="Ramirez L."/>
            <person name="Alfaro M."/>
            <person name="Sun H."/>
            <person name="Tritt A."/>
            <person name="Yoshinaga Y."/>
            <person name="Zwiers L.-H."/>
            <person name="Turgeon B.G."/>
            <person name="Goodwin S.B."/>
            <person name="Spatafora J.W."/>
            <person name="Crous P.W."/>
            <person name="Grigoriev I.V."/>
        </authorList>
    </citation>
    <scope>NUCLEOTIDE SEQUENCE</scope>
    <source>
        <strain evidence="3 5">CBS 781.70</strain>
    </source>
</reference>
<organism evidence="3">
    <name type="scientific">Eremomyces bilateralis CBS 781.70</name>
    <dbReference type="NCBI Taxonomy" id="1392243"/>
    <lineage>
        <taxon>Eukaryota</taxon>
        <taxon>Fungi</taxon>
        <taxon>Dikarya</taxon>
        <taxon>Ascomycota</taxon>
        <taxon>Pezizomycotina</taxon>
        <taxon>Dothideomycetes</taxon>
        <taxon>Dothideomycetes incertae sedis</taxon>
        <taxon>Eremomycetales</taxon>
        <taxon>Eremomycetaceae</taxon>
        <taxon>Eremomyces</taxon>
    </lineage>
</organism>
<dbReference type="Proteomes" id="UP000504638">
    <property type="component" value="Unplaced"/>
</dbReference>
<feature type="transmembrane region" description="Helical" evidence="2">
    <location>
        <begin position="86"/>
        <end position="107"/>
    </location>
</feature>
<evidence type="ECO:0000313" key="4">
    <source>
        <dbReference type="Proteomes" id="UP000504638"/>
    </source>
</evidence>
<keyword evidence="2" id="KW-0812">Transmembrane</keyword>
<dbReference type="EMBL" id="ML975158">
    <property type="protein sequence ID" value="KAF1812187.1"/>
    <property type="molecule type" value="Genomic_DNA"/>
</dbReference>
<feature type="region of interest" description="Disordered" evidence="1">
    <location>
        <begin position="151"/>
        <end position="226"/>
    </location>
</feature>
<dbReference type="OrthoDB" id="4775599at2759"/>
<feature type="region of interest" description="Disordered" evidence="1">
    <location>
        <begin position="1"/>
        <end position="26"/>
    </location>
</feature>
<protein>
    <submittedName>
        <fullName evidence="3 5">Uncharacterized protein</fullName>
    </submittedName>
</protein>
<accession>A0A6G1G250</accession>
<keyword evidence="2" id="KW-1133">Transmembrane helix</keyword>
<reference evidence="5" key="2">
    <citation type="submission" date="2020-04" db="EMBL/GenBank/DDBJ databases">
        <authorList>
            <consortium name="NCBI Genome Project"/>
        </authorList>
    </citation>
    <scope>NUCLEOTIDE SEQUENCE</scope>
    <source>
        <strain evidence="5">CBS 781.70</strain>
    </source>
</reference>
<feature type="compositionally biased region" description="Low complexity" evidence="1">
    <location>
        <begin position="46"/>
        <end position="67"/>
    </location>
</feature>
<reference evidence="5" key="3">
    <citation type="submission" date="2025-04" db="UniProtKB">
        <authorList>
            <consortium name="RefSeq"/>
        </authorList>
    </citation>
    <scope>IDENTIFICATION</scope>
    <source>
        <strain evidence="5">CBS 781.70</strain>
    </source>
</reference>
<feature type="compositionally biased region" description="Basic and acidic residues" evidence="1">
    <location>
        <begin position="177"/>
        <end position="197"/>
    </location>
</feature>
<feature type="region of interest" description="Disordered" evidence="1">
    <location>
        <begin position="46"/>
        <end position="79"/>
    </location>
</feature>